<dbReference type="Pfam" id="PF00881">
    <property type="entry name" value="Nitroreductase"/>
    <property type="match status" value="1"/>
</dbReference>
<organism evidence="4 5">
    <name type="scientific">Allisonella histaminiformans</name>
    <dbReference type="NCBI Taxonomy" id="209880"/>
    <lineage>
        <taxon>Bacteria</taxon>
        <taxon>Bacillati</taxon>
        <taxon>Bacillota</taxon>
        <taxon>Negativicutes</taxon>
        <taxon>Veillonellales</taxon>
        <taxon>Veillonellaceae</taxon>
        <taxon>Allisonella</taxon>
    </lineage>
</organism>
<dbReference type="STRING" id="209880.SAMN02910343_00131"/>
<feature type="domain" description="Nitroreductase" evidence="3">
    <location>
        <begin position="13"/>
        <end position="154"/>
    </location>
</feature>
<gene>
    <name evidence="4" type="ORF">SAMN02910343_00131</name>
</gene>
<dbReference type="InterPro" id="IPR029479">
    <property type="entry name" value="Nitroreductase"/>
</dbReference>
<dbReference type="GO" id="GO:0016491">
    <property type="term" value="F:oxidoreductase activity"/>
    <property type="evidence" value="ECO:0007669"/>
    <property type="project" value="UniProtKB-KW"/>
</dbReference>
<evidence type="ECO:0000259" key="3">
    <source>
        <dbReference type="Pfam" id="PF00881"/>
    </source>
</evidence>
<dbReference type="PANTHER" id="PTHR43673">
    <property type="entry name" value="NAD(P)H NITROREDUCTASE YDGI-RELATED"/>
    <property type="match status" value="1"/>
</dbReference>
<keyword evidence="5" id="KW-1185">Reference proteome</keyword>
<reference evidence="4 5" key="1">
    <citation type="submission" date="2016-10" db="EMBL/GenBank/DDBJ databases">
        <authorList>
            <person name="de Groot N.N."/>
        </authorList>
    </citation>
    <scope>NUCLEOTIDE SEQUENCE [LARGE SCALE GENOMIC DNA]</scope>
    <source>
        <strain evidence="4 5">DSM 15230</strain>
    </source>
</reference>
<sequence length="194" mass="21587">MNSLFSKYCAECRTFRRFKQIPVPETLLQNLIEDVRVAPSGRNAQVLRYIVVNDKDTVARIQPFFHFAAALPPEIGQPAEGEQPTAFIIICTEGMSPRTAGIDIGIAARTLQLGAWEKQVGSCILLNVEFPKILPAIGNVPTTWQPALALALGYPDHTSTIVDMPADGSTAYTVDEQRNYYVPKRKKEDILLWK</sequence>
<evidence type="ECO:0000256" key="2">
    <source>
        <dbReference type="ARBA" id="ARBA00023002"/>
    </source>
</evidence>
<dbReference type="PANTHER" id="PTHR43673:SF10">
    <property type="entry name" value="NADH DEHYDROGENASE_NAD(P)H NITROREDUCTASE XCC3605-RELATED"/>
    <property type="match status" value="1"/>
</dbReference>
<evidence type="ECO:0000256" key="1">
    <source>
        <dbReference type="ARBA" id="ARBA00007118"/>
    </source>
</evidence>
<proteinExistence type="inferred from homology"/>
<dbReference type="RefSeq" id="WP_091362766.1">
    <property type="nucleotide sequence ID" value="NZ_FMXA01000003.1"/>
</dbReference>
<name>A0A1G5UW71_9FIRM</name>
<evidence type="ECO:0000313" key="5">
    <source>
        <dbReference type="Proteomes" id="UP000199689"/>
    </source>
</evidence>
<dbReference type="OrthoDB" id="9804207at2"/>
<dbReference type="InterPro" id="IPR000415">
    <property type="entry name" value="Nitroreductase-like"/>
</dbReference>
<comment type="similarity">
    <text evidence="1">Belongs to the nitroreductase family.</text>
</comment>
<dbReference type="CDD" id="cd02062">
    <property type="entry name" value="Nitro_FMN_reductase"/>
    <property type="match status" value="1"/>
</dbReference>
<dbReference type="GeneID" id="87755187"/>
<dbReference type="EMBL" id="FMXA01000003">
    <property type="protein sequence ID" value="SDA37578.1"/>
    <property type="molecule type" value="Genomic_DNA"/>
</dbReference>
<dbReference type="Gene3D" id="2.20.180.10">
    <property type="entry name" value="putative fmn-dependent nitroreductase like domains"/>
    <property type="match status" value="1"/>
</dbReference>
<keyword evidence="2" id="KW-0560">Oxidoreductase</keyword>
<dbReference type="Gene3D" id="3.40.109.10">
    <property type="entry name" value="NADH Oxidase"/>
    <property type="match status" value="1"/>
</dbReference>
<dbReference type="Proteomes" id="UP000199689">
    <property type="component" value="Unassembled WGS sequence"/>
</dbReference>
<evidence type="ECO:0000313" key="4">
    <source>
        <dbReference type="EMBL" id="SDA37578.1"/>
    </source>
</evidence>
<accession>A0A1G5UW71</accession>
<dbReference type="SUPFAM" id="SSF55469">
    <property type="entry name" value="FMN-dependent nitroreductase-like"/>
    <property type="match status" value="1"/>
</dbReference>
<dbReference type="AlphaFoldDB" id="A0A1G5UW71"/>
<protein>
    <submittedName>
        <fullName evidence="4">Nitroreductase</fullName>
    </submittedName>
</protein>
<dbReference type="InterPro" id="IPR023312">
    <property type="entry name" value="Put_nitroreductase_C_bac"/>
</dbReference>